<dbReference type="GO" id="GO:0005737">
    <property type="term" value="C:cytoplasm"/>
    <property type="evidence" value="ECO:0007669"/>
    <property type="project" value="UniProtKB-SubCell"/>
</dbReference>
<dbReference type="Proteomes" id="UP000315636">
    <property type="component" value="Unassembled WGS sequence"/>
</dbReference>
<dbReference type="AlphaFoldDB" id="A0A521D339"/>
<feature type="chain" id="PRO_5023229986" description="Arginine biosynthesis bifunctional protein ArgJ alpha chain" evidence="13">
    <location>
        <begin position="1"/>
        <end position="200"/>
    </location>
</feature>
<feature type="binding site" evidence="13">
    <location>
        <position position="287"/>
    </location>
    <ligand>
        <name>substrate</name>
    </ligand>
</feature>
<keyword evidence="4 13" id="KW-0055">Arginine biosynthesis</keyword>
<dbReference type="EC" id="2.3.1.1" evidence="13"/>
<feature type="binding site" evidence="13">
    <location>
        <position position="409"/>
    </location>
    <ligand>
        <name>substrate</name>
    </ligand>
</feature>
<sequence>MEQLRIAVREENRYEVIQNPQITSPRGFQVSGLHAGIKRKRKDMGLLFCQVPASAAAVYTTNRFQAPPLQVIKEGLEVEGRMQAMVVNSGKANACTGLQGLEDARTMRQEAAGYLAIPEHLIGVISTGVIGERLPMDRVKKGISRLVDSLGTEGHEDFCQSILTTDTCTKAEEVRLKVEGREVRVAGVAKGSGMIHPNMATMLAFINTDVAIESTVLQTLLRKVTDETFNMITVDGDCSTNDMVSVMASGLAGNTPLTEDHPDWKAFYQAFKHVAQGLAQKIARDGEGATRLVEVTVTGGETTEEARKAAKAVVGSNLVKTAIYGADPNWGRIVCALGYSGVLFHPETVEVYIGSVCAVQGGHPVPMDETAARQELEKDPVRIWIHLHQGASEATAWGCDLTYDYVRINASYRT</sequence>
<dbReference type="Pfam" id="PF01960">
    <property type="entry name" value="ArgJ"/>
    <property type="match status" value="1"/>
</dbReference>
<evidence type="ECO:0000256" key="10">
    <source>
        <dbReference type="ARBA" id="ARBA00048372"/>
    </source>
</evidence>
<dbReference type="GO" id="GO:0004358">
    <property type="term" value="F:L-glutamate N-acetyltransferase activity, acting on acetyl-L-ornithine as donor"/>
    <property type="evidence" value="ECO:0007669"/>
    <property type="project" value="UniProtKB-UniRule"/>
</dbReference>
<feature type="chain" id="PRO_5023229985" description="Arginine biosynthesis bifunctional protein ArgJ beta chain" evidence="13">
    <location>
        <begin position="201"/>
        <end position="414"/>
    </location>
</feature>
<dbReference type="UniPathway" id="UPA00068">
    <property type="reaction ID" value="UER00106"/>
</dbReference>
<comment type="pathway">
    <text evidence="13">Amino-acid biosynthesis; L-arginine biosynthesis; L-ornithine and N-acetyl-L-glutamate from L-glutamate and N(2)-acetyl-L-ornithine (cyclic): step 1/1.</text>
</comment>
<dbReference type="PANTHER" id="PTHR23100:SF0">
    <property type="entry name" value="ARGININE BIOSYNTHESIS BIFUNCTIONAL PROTEIN ARGJ, MITOCHONDRIAL"/>
    <property type="match status" value="1"/>
</dbReference>
<keyword evidence="15" id="KW-1185">Reference proteome</keyword>
<evidence type="ECO:0000313" key="15">
    <source>
        <dbReference type="Proteomes" id="UP000315636"/>
    </source>
</evidence>
<evidence type="ECO:0000256" key="4">
    <source>
        <dbReference type="ARBA" id="ARBA00022571"/>
    </source>
</evidence>
<dbReference type="FunFam" id="3.30.2330.10:FF:000001">
    <property type="entry name" value="Arginine biosynthesis bifunctional protein ArgJ, mitochondrial"/>
    <property type="match status" value="1"/>
</dbReference>
<evidence type="ECO:0000256" key="7">
    <source>
        <dbReference type="ARBA" id="ARBA00022813"/>
    </source>
</evidence>
<feature type="binding site" evidence="13">
    <location>
        <position position="201"/>
    </location>
    <ligand>
        <name>substrate</name>
    </ligand>
</feature>
<keyword evidence="5 13" id="KW-0028">Amino-acid biosynthesis</keyword>
<dbReference type="NCBIfam" id="TIGR00120">
    <property type="entry name" value="ArgJ"/>
    <property type="match status" value="1"/>
</dbReference>
<feature type="binding site" evidence="13">
    <location>
        <position position="164"/>
    </location>
    <ligand>
        <name>substrate</name>
    </ligand>
</feature>
<dbReference type="NCBIfam" id="NF003802">
    <property type="entry name" value="PRK05388.1"/>
    <property type="match status" value="1"/>
</dbReference>
<keyword evidence="9 13" id="KW-0012">Acyltransferase</keyword>
<comment type="subcellular location">
    <subcellularLocation>
        <location evidence="1 13">Cytoplasm</location>
    </subcellularLocation>
</comment>
<comment type="similarity">
    <text evidence="2 13">Belongs to the ArgJ family.</text>
</comment>
<comment type="function">
    <text evidence="12 13">Catalyzes two activities which are involved in the cyclic version of arginine biosynthesis: the synthesis of N-acetylglutamate from glutamate and acetyl-CoA as the acetyl donor, and of ornithine by transacetylation between N(2)-acetylornithine and glutamate.</text>
</comment>
<dbReference type="PANTHER" id="PTHR23100">
    <property type="entry name" value="ARGININE BIOSYNTHESIS BIFUNCTIONAL PROTEIN ARGJ"/>
    <property type="match status" value="1"/>
</dbReference>
<comment type="subunit">
    <text evidence="3 13">Heterotetramer of two alpha and two beta chains.</text>
</comment>
<dbReference type="InterPro" id="IPR042195">
    <property type="entry name" value="ArgJ_beta_C"/>
</dbReference>
<feature type="site" description="Cleavage; by autolysis" evidence="13">
    <location>
        <begin position="200"/>
        <end position="201"/>
    </location>
</feature>
<reference evidence="14 15" key="1">
    <citation type="submission" date="2017-05" db="EMBL/GenBank/DDBJ databases">
        <authorList>
            <person name="Varghese N."/>
            <person name="Submissions S."/>
        </authorList>
    </citation>
    <scope>NUCLEOTIDE SEQUENCE [LARGE SCALE GENOMIC DNA]</scope>
    <source>
        <strain evidence="14 15">DSM 45474</strain>
    </source>
</reference>
<comment type="catalytic activity">
    <reaction evidence="10 13">
        <text>L-glutamate + acetyl-CoA = N-acetyl-L-glutamate + CoA + H(+)</text>
        <dbReference type="Rhea" id="RHEA:24292"/>
        <dbReference type="ChEBI" id="CHEBI:15378"/>
        <dbReference type="ChEBI" id="CHEBI:29985"/>
        <dbReference type="ChEBI" id="CHEBI:44337"/>
        <dbReference type="ChEBI" id="CHEBI:57287"/>
        <dbReference type="ChEBI" id="CHEBI:57288"/>
        <dbReference type="EC" id="2.3.1.1"/>
    </reaction>
</comment>
<dbReference type="EMBL" id="FXTI01000005">
    <property type="protein sequence ID" value="SMO66116.1"/>
    <property type="molecule type" value="Genomic_DNA"/>
</dbReference>
<dbReference type="Gene3D" id="3.60.70.12">
    <property type="entry name" value="L-amino peptidase D-ALA esterase/amidase"/>
    <property type="match status" value="1"/>
</dbReference>
<protein>
    <recommendedName>
        <fullName evidence="13">Arginine biosynthesis bifunctional protein ArgJ</fullName>
    </recommendedName>
    <domain>
        <recommendedName>
            <fullName evidence="13">Glutamate N-acetyltransferase</fullName>
            <ecNumber evidence="13">2.3.1.35</ecNumber>
        </recommendedName>
        <alternativeName>
            <fullName evidence="13">Ornithine acetyltransferase</fullName>
            <shortName evidence="13">OATase</shortName>
        </alternativeName>
        <alternativeName>
            <fullName evidence="13">Ornithine transacetylase</fullName>
        </alternativeName>
    </domain>
    <domain>
        <recommendedName>
            <fullName evidence="13">Amino-acid acetyltransferase</fullName>
            <ecNumber evidence="13">2.3.1.1</ecNumber>
        </recommendedName>
        <alternativeName>
            <fullName evidence="13">N-acetylglutamate synthase</fullName>
            <shortName evidence="13">AGSase</shortName>
        </alternativeName>
    </domain>
    <component>
        <recommendedName>
            <fullName evidence="13">Arginine biosynthesis bifunctional protein ArgJ alpha chain</fullName>
        </recommendedName>
    </component>
    <component>
        <recommendedName>
            <fullName evidence="13">Arginine biosynthesis bifunctional protein ArgJ beta chain</fullName>
        </recommendedName>
    </component>
</protein>
<evidence type="ECO:0000256" key="3">
    <source>
        <dbReference type="ARBA" id="ARBA00011475"/>
    </source>
</evidence>
<dbReference type="GO" id="GO:0006526">
    <property type="term" value="P:L-arginine biosynthetic process"/>
    <property type="evidence" value="ECO:0007669"/>
    <property type="project" value="UniProtKB-UniRule"/>
</dbReference>
<evidence type="ECO:0000256" key="6">
    <source>
        <dbReference type="ARBA" id="ARBA00022679"/>
    </source>
</evidence>
<feature type="active site" description="Nucleophile" evidence="13">
    <location>
        <position position="201"/>
    </location>
</feature>
<keyword evidence="7 13" id="KW-0068">Autocatalytic cleavage</keyword>
<proteinExistence type="inferred from homology"/>
<evidence type="ECO:0000313" key="14">
    <source>
        <dbReference type="EMBL" id="SMO66116.1"/>
    </source>
</evidence>
<dbReference type="SUPFAM" id="SSF56266">
    <property type="entry name" value="DmpA/ArgJ-like"/>
    <property type="match status" value="1"/>
</dbReference>
<evidence type="ECO:0000256" key="1">
    <source>
        <dbReference type="ARBA" id="ARBA00004496"/>
    </source>
</evidence>
<dbReference type="HAMAP" id="MF_01106">
    <property type="entry name" value="ArgJ"/>
    <property type="match status" value="1"/>
</dbReference>
<evidence type="ECO:0000256" key="2">
    <source>
        <dbReference type="ARBA" id="ARBA00006774"/>
    </source>
</evidence>
<evidence type="ECO:0000256" key="12">
    <source>
        <dbReference type="ARBA" id="ARBA00054976"/>
    </source>
</evidence>
<evidence type="ECO:0000256" key="8">
    <source>
        <dbReference type="ARBA" id="ARBA00023268"/>
    </source>
</evidence>
<feature type="binding site" evidence="13">
    <location>
        <position position="414"/>
    </location>
    <ligand>
        <name>substrate</name>
    </ligand>
</feature>
<accession>A0A521D339</accession>
<dbReference type="InterPro" id="IPR002813">
    <property type="entry name" value="Arg_biosynth_ArgJ"/>
</dbReference>
<dbReference type="RefSeq" id="WP_142505415.1">
    <property type="nucleotide sequence ID" value="NZ_FXTI01000005.1"/>
</dbReference>
<dbReference type="GO" id="GO:0006592">
    <property type="term" value="P:ornithine biosynthetic process"/>
    <property type="evidence" value="ECO:0007669"/>
    <property type="project" value="TreeGrafter"/>
</dbReference>
<keyword evidence="8 13" id="KW-0511">Multifunctional enzyme</keyword>
<evidence type="ECO:0000256" key="9">
    <source>
        <dbReference type="ARBA" id="ARBA00023315"/>
    </source>
</evidence>
<comment type="catalytic activity">
    <reaction evidence="11 13">
        <text>N(2)-acetyl-L-ornithine + L-glutamate = N-acetyl-L-glutamate + L-ornithine</text>
        <dbReference type="Rhea" id="RHEA:15349"/>
        <dbReference type="ChEBI" id="CHEBI:29985"/>
        <dbReference type="ChEBI" id="CHEBI:44337"/>
        <dbReference type="ChEBI" id="CHEBI:46911"/>
        <dbReference type="ChEBI" id="CHEBI:57805"/>
        <dbReference type="EC" id="2.3.1.35"/>
    </reaction>
</comment>
<dbReference type="Gene3D" id="3.30.2330.10">
    <property type="entry name" value="arginine biosynthesis bifunctional protein suprefamily"/>
    <property type="match status" value="1"/>
</dbReference>
<feature type="site" description="Involved in the stabilization of negative charge on the oxyanion by the formation of the oxyanion hole" evidence="13">
    <location>
        <position position="127"/>
    </location>
</feature>
<keyword evidence="13" id="KW-0963">Cytoplasm</keyword>
<dbReference type="CDD" id="cd02152">
    <property type="entry name" value="OAT"/>
    <property type="match status" value="1"/>
</dbReference>
<dbReference type="EC" id="2.3.1.35" evidence="13"/>
<dbReference type="GO" id="GO:0004042">
    <property type="term" value="F:L-glutamate N-acetyltransferase activity"/>
    <property type="evidence" value="ECO:0007669"/>
    <property type="project" value="UniProtKB-UniRule"/>
</dbReference>
<name>A0A521D339_9BACL</name>
<feature type="binding site" evidence="13">
    <location>
        <position position="190"/>
    </location>
    <ligand>
        <name>substrate</name>
    </ligand>
</feature>
<evidence type="ECO:0000256" key="5">
    <source>
        <dbReference type="ARBA" id="ARBA00022605"/>
    </source>
</evidence>
<organism evidence="14 15">
    <name type="scientific">Melghirimyces algeriensis</name>
    <dbReference type="NCBI Taxonomy" id="910412"/>
    <lineage>
        <taxon>Bacteria</taxon>
        <taxon>Bacillati</taxon>
        <taxon>Bacillota</taxon>
        <taxon>Bacilli</taxon>
        <taxon>Bacillales</taxon>
        <taxon>Thermoactinomycetaceae</taxon>
        <taxon>Melghirimyces</taxon>
    </lineage>
</organism>
<gene>
    <name evidence="13" type="primary">argJ</name>
    <name evidence="14" type="ORF">SAMN06264849_10580</name>
</gene>
<dbReference type="Gene3D" id="3.10.20.340">
    <property type="entry name" value="ArgJ beta chain, C-terminal domain"/>
    <property type="match status" value="1"/>
</dbReference>
<dbReference type="FunFam" id="3.60.70.12:FF:000001">
    <property type="entry name" value="Arginine biosynthesis bifunctional protein ArgJ, chloroplastic"/>
    <property type="match status" value="1"/>
</dbReference>
<evidence type="ECO:0000256" key="11">
    <source>
        <dbReference type="ARBA" id="ARBA00049439"/>
    </source>
</evidence>
<feature type="site" description="Involved in the stabilization of negative charge on the oxyanion by the formation of the oxyanion hole" evidence="13">
    <location>
        <position position="128"/>
    </location>
</feature>
<dbReference type="OrthoDB" id="9804242at2"/>
<evidence type="ECO:0000256" key="13">
    <source>
        <dbReference type="HAMAP-Rule" id="MF_01106"/>
    </source>
</evidence>
<comment type="pathway">
    <text evidence="13">Amino-acid biosynthesis; L-arginine biosynthesis; N(2)-acetyl-L-ornithine from L-glutamate: step 1/4.</text>
</comment>
<keyword evidence="6 13" id="KW-0808">Transferase</keyword>
<dbReference type="FunFam" id="3.10.20.340:FF:000001">
    <property type="entry name" value="Arginine biosynthesis bifunctional protein ArgJ, chloroplastic"/>
    <property type="match status" value="1"/>
</dbReference>
<dbReference type="InterPro" id="IPR016117">
    <property type="entry name" value="ArgJ-like_dom_sf"/>
</dbReference>